<keyword evidence="5" id="KW-1015">Disulfide bond</keyword>
<feature type="signal peptide" evidence="7">
    <location>
        <begin position="1"/>
        <end position="18"/>
    </location>
</feature>
<feature type="domain" description="Chitin-binding type-2" evidence="8">
    <location>
        <begin position="181"/>
        <end position="237"/>
    </location>
</feature>
<evidence type="ECO:0000256" key="6">
    <source>
        <dbReference type="ARBA" id="ARBA00023180"/>
    </source>
</evidence>
<dbReference type="InterPro" id="IPR051940">
    <property type="entry name" value="Chitin_bind-dev_reg"/>
</dbReference>
<evidence type="ECO:0000256" key="5">
    <source>
        <dbReference type="ARBA" id="ARBA00023157"/>
    </source>
</evidence>
<organism evidence="10">
    <name type="scientific">Caenorhabditis brenneri</name>
    <name type="common">Nematode worm</name>
    <dbReference type="NCBI Taxonomy" id="135651"/>
    <lineage>
        <taxon>Eukaryota</taxon>
        <taxon>Metazoa</taxon>
        <taxon>Ecdysozoa</taxon>
        <taxon>Nematoda</taxon>
        <taxon>Chromadorea</taxon>
        <taxon>Rhabditida</taxon>
        <taxon>Rhabditina</taxon>
        <taxon>Rhabditomorpha</taxon>
        <taxon>Rhabditoidea</taxon>
        <taxon>Rhabditidae</taxon>
        <taxon>Peloderinae</taxon>
        <taxon>Caenorhabditis</taxon>
    </lineage>
</organism>
<dbReference type="GO" id="GO:0005576">
    <property type="term" value="C:extracellular region"/>
    <property type="evidence" value="ECO:0007669"/>
    <property type="project" value="InterPro"/>
</dbReference>
<keyword evidence="10" id="KW-1185">Reference proteome</keyword>
<dbReference type="Gene3D" id="3.20.20.80">
    <property type="entry name" value="Glycosidases"/>
    <property type="match status" value="2"/>
</dbReference>
<keyword evidence="3 7" id="KW-0732">Signal</keyword>
<proteinExistence type="predicted"/>
<dbReference type="PANTHER" id="PTHR23301">
    <property type="entry name" value="CHITIN BINDING PERITROPHIN-A"/>
    <property type="match status" value="1"/>
</dbReference>
<dbReference type="InterPro" id="IPR036508">
    <property type="entry name" value="Chitin-bd_dom_sf"/>
</dbReference>
<dbReference type="AlphaFoldDB" id="G0MWE0"/>
<dbReference type="PANTHER" id="PTHR23301:SF0">
    <property type="entry name" value="CHITIN-BINDING TYPE-2 DOMAIN-CONTAINING PROTEIN-RELATED"/>
    <property type="match status" value="1"/>
</dbReference>
<dbReference type="eggNOG" id="ENOG502RXTR">
    <property type="taxonomic scope" value="Eukaryota"/>
</dbReference>
<keyword evidence="2" id="KW-0147">Chitin-binding</keyword>
<feature type="domain" description="Chitin-binding type-2" evidence="8">
    <location>
        <begin position="26"/>
        <end position="81"/>
    </location>
</feature>
<dbReference type="EMBL" id="GL379816">
    <property type="protein sequence ID" value="EGT45977.1"/>
    <property type="molecule type" value="Genomic_DNA"/>
</dbReference>
<dbReference type="InterPro" id="IPR002557">
    <property type="entry name" value="Chitin-bd_dom"/>
</dbReference>
<dbReference type="Proteomes" id="UP000008068">
    <property type="component" value="Unassembled WGS sequence"/>
</dbReference>
<dbReference type="PROSITE" id="PS50940">
    <property type="entry name" value="CHIT_BIND_II"/>
    <property type="match status" value="4"/>
</dbReference>
<dbReference type="Pfam" id="PF01607">
    <property type="entry name" value="CBM_14"/>
    <property type="match status" value="3"/>
</dbReference>
<evidence type="ECO:0000259" key="8">
    <source>
        <dbReference type="PROSITE" id="PS50940"/>
    </source>
</evidence>
<evidence type="ECO:0000313" key="10">
    <source>
        <dbReference type="Proteomes" id="UP000008068"/>
    </source>
</evidence>
<evidence type="ECO:0000256" key="2">
    <source>
        <dbReference type="ARBA" id="ARBA00022669"/>
    </source>
</evidence>
<dbReference type="InParanoid" id="G0MWE0"/>
<name>G0MWE0_CAEBE</name>
<dbReference type="HOGENOM" id="CLU_573949_0_0_1"/>
<sequence length="476" mass="53651">MHQIVFLVTTALVVVSEAKSVTSLKGPPCPEGDGLYAVGCSSKYLQCVNNVESEHSCPEGFYFDRLMSRCERRAENYLCKKINMKNLNVRQKAIENNTLIIFRCPQHQVYIPTIEKCDYVENCKSSGVNNYVSPIPSTTPSQADTEEPIIIASYPAITDAPVTSGYTQSVHKTTLPSQNYSAFCERLADGNYGLDCENYYFECFNSETFKQYCPAELVYSLLTDQCDYKVNVEGCPEFVKPTPFTFPSWSEPKIVEYESGKHLNIDHITITPRPVDTASVSKDFACYQRPDGLYGLPYCSNYFIQCLHGLFYFTPCRDGLFYNEWAGYCDEKKNIPICNDSDKSGSINSNSCIGKTDGYYSAGCSPHYFGCYNEAMYRLKCPAFLKFEENEGCKYATSVAACDMPKNPDETPPQLPKDFCTTRSDGLHAVRICSRHYVICDNGKSIRTIAKTAFTIQLTDNIAKTLVKLRRFTSFE</sequence>
<dbReference type="OrthoDB" id="5914859at2759"/>
<accession>G0MWE0</accession>
<evidence type="ECO:0000313" key="9">
    <source>
        <dbReference type="EMBL" id="EGT45977.1"/>
    </source>
</evidence>
<gene>
    <name evidence="9" type="ORF">CAEBREN_17259</name>
</gene>
<protein>
    <recommendedName>
        <fullName evidence="8">Chitin-binding type-2 domain-containing protein</fullName>
    </recommendedName>
</protein>
<keyword evidence="1" id="KW-0217">Developmental protein</keyword>
<dbReference type="SUPFAM" id="SSF57625">
    <property type="entry name" value="Invertebrate chitin-binding proteins"/>
    <property type="match status" value="3"/>
</dbReference>
<keyword evidence="6" id="KW-0325">Glycoprotein</keyword>
<dbReference type="OMA" id="SAGCENY"/>
<reference evidence="10" key="1">
    <citation type="submission" date="2011-07" db="EMBL/GenBank/DDBJ databases">
        <authorList>
            <consortium name="Caenorhabditis brenneri Sequencing and Analysis Consortium"/>
            <person name="Wilson R.K."/>
        </authorList>
    </citation>
    <scope>NUCLEOTIDE SEQUENCE [LARGE SCALE GENOMIC DNA]</scope>
    <source>
        <strain evidence="10">PB2801</strain>
    </source>
</reference>
<feature type="domain" description="Chitin-binding type-2" evidence="8">
    <location>
        <begin position="349"/>
        <end position="404"/>
    </location>
</feature>
<evidence type="ECO:0000256" key="3">
    <source>
        <dbReference type="ARBA" id="ARBA00022729"/>
    </source>
</evidence>
<evidence type="ECO:0000256" key="7">
    <source>
        <dbReference type="SAM" id="SignalP"/>
    </source>
</evidence>
<feature type="domain" description="Chitin-binding type-2" evidence="8">
    <location>
        <begin position="283"/>
        <end position="340"/>
    </location>
</feature>
<feature type="chain" id="PRO_5003403738" description="Chitin-binding type-2 domain-containing protein" evidence="7">
    <location>
        <begin position="19"/>
        <end position="476"/>
    </location>
</feature>
<dbReference type="STRING" id="135651.G0MWE0"/>
<evidence type="ECO:0000256" key="4">
    <source>
        <dbReference type="ARBA" id="ARBA00022737"/>
    </source>
</evidence>
<dbReference type="Gene3D" id="2.170.140.10">
    <property type="entry name" value="Chitin binding domain"/>
    <property type="match status" value="1"/>
</dbReference>
<keyword evidence="4" id="KW-0677">Repeat</keyword>
<dbReference type="SMART" id="SM00494">
    <property type="entry name" value="ChtBD2"/>
    <property type="match status" value="4"/>
</dbReference>
<dbReference type="GO" id="GO:0008061">
    <property type="term" value="F:chitin binding"/>
    <property type="evidence" value="ECO:0007669"/>
    <property type="project" value="UniProtKB-KW"/>
</dbReference>
<evidence type="ECO:0000256" key="1">
    <source>
        <dbReference type="ARBA" id="ARBA00022473"/>
    </source>
</evidence>